<sequence>MTATLPQRSQTQQTNRRTPYVPHNQRRILCIFPKYSRSFGTFHHAYPLMGTVRAFMPPQGILLVAAYLPAQWEVRLIDENVEPATDADYQWADVVITSGMHIQRPQINHINELAHCHGKITVVGGPSVSGCPEYYPDFDILRMGELGDADNALIEYLDHHTERPMEQLKLVTQERLPLEEFPIPAYHHVNLANYFLGSVQFSSGCPFRCEFCDIPELYGRNPRLKDPRQILAELDAMLASGNPGAVYFVDDNFIGNRRAVMELLPHLIDWQQRNGYPVQFACEATLNIAQSPKLLEMMREAYFCTVFCGIETPETEALQSISKDQNLSMPILEAVQTLNRYGMEVVSGIIIGFDTDTPETGDRILEFIRASKIPTLTINLLHALPKTPLWRRLEEAGRLVLDDDARESNVEFLLPHDQVVNMWQRCITTAYDPEFLYERFAYHMEHTYPNRITVPNSKARVNWPNIKRGLTIMGNILVRIGLFGDYRRTFWKLAWPALKTGNIEGVIHVGVVGHHLINFARECAVGSESASFYSQKVRPETPKAAG</sequence>
<evidence type="ECO:0000256" key="5">
    <source>
        <dbReference type="ARBA" id="ARBA00023014"/>
    </source>
</evidence>
<keyword evidence="5" id="KW-0411">Iron-sulfur</keyword>
<dbReference type="InterPro" id="IPR006158">
    <property type="entry name" value="Cobalamin-bd"/>
</dbReference>
<keyword evidence="2" id="KW-0949">S-adenosyl-L-methionine</keyword>
<comment type="caution">
    <text evidence="7">The sequence shown here is derived from an EMBL/GenBank/DDBJ whole genome shotgun (WGS) entry which is preliminary data.</text>
</comment>
<dbReference type="RefSeq" id="WP_161825606.1">
    <property type="nucleotide sequence ID" value="NZ_WVIC01000021.1"/>
</dbReference>
<dbReference type="GO" id="GO:0031419">
    <property type="term" value="F:cobalamin binding"/>
    <property type="evidence" value="ECO:0007669"/>
    <property type="project" value="InterPro"/>
</dbReference>
<dbReference type="SMART" id="SM00729">
    <property type="entry name" value="Elp3"/>
    <property type="match status" value="1"/>
</dbReference>
<proteinExistence type="predicted"/>
<evidence type="ECO:0000259" key="6">
    <source>
        <dbReference type="PROSITE" id="PS51918"/>
    </source>
</evidence>
<dbReference type="SFLD" id="SFLDF00303">
    <property type="entry name" value="hopanoid_C2-methyltransferase"/>
    <property type="match status" value="1"/>
</dbReference>
<name>A0A8K2A7P7_9CYAN</name>
<dbReference type="InterPro" id="IPR023404">
    <property type="entry name" value="rSAM_horseshoe"/>
</dbReference>
<evidence type="ECO:0000256" key="1">
    <source>
        <dbReference type="ARBA" id="ARBA00001966"/>
    </source>
</evidence>
<feature type="domain" description="Radical SAM core" evidence="6">
    <location>
        <begin position="191"/>
        <end position="425"/>
    </location>
</feature>
<evidence type="ECO:0000256" key="4">
    <source>
        <dbReference type="ARBA" id="ARBA00023004"/>
    </source>
</evidence>
<dbReference type="InterPro" id="IPR051198">
    <property type="entry name" value="BchE-like"/>
</dbReference>
<dbReference type="Gene3D" id="3.80.30.20">
    <property type="entry name" value="tm_1862 like domain"/>
    <property type="match status" value="1"/>
</dbReference>
<dbReference type="InterPro" id="IPR058240">
    <property type="entry name" value="rSAM_sf"/>
</dbReference>
<dbReference type="Pfam" id="PF04055">
    <property type="entry name" value="Radical_SAM"/>
    <property type="match status" value="1"/>
</dbReference>
<keyword evidence="4" id="KW-0408">Iron</keyword>
<gene>
    <name evidence="7" type="ORF">GS597_11555</name>
</gene>
<dbReference type="InterPro" id="IPR025274">
    <property type="entry name" value="DUF4070"/>
</dbReference>
<dbReference type="GO" id="GO:0046872">
    <property type="term" value="F:metal ion binding"/>
    <property type="evidence" value="ECO:0007669"/>
    <property type="project" value="UniProtKB-KW"/>
</dbReference>
<dbReference type="Proteomes" id="UP000607397">
    <property type="component" value="Unassembled WGS sequence"/>
</dbReference>
<dbReference type="GO" id="GO:0003824">
    <property type="term" value="F:catalytic activity"/>
    <property type="evidence" value="ECO:0007669"/>
    <property type="project" value="InterPro"/>
</dbReference>
<dbReference type="GO" id="GO:0051536">
    <property type="term" value="F:iron-sulfur cluster binding"/>
    <property type="evidence" value="ECO:0007669"/>
    <property type="project" value="UniProtKB-KW"/>
</dbReference>
<dbReference type="InterPro" id="IPR034466">
    <property type="entry name" value="Methyltransferase_Class_B"/>
</dbReference>
<dbReference type="InterPro" id="IPR007197">
    <property type="entry name" value="rSAM"/>
</dbReference>
<reference evidence="7" key="1">
    <citation type="submission" date="2019-12" db="EMBL/GenBank/DDBJ databases">
        <title>High-Quality draft genome sequences of three cyanobacteria isolated from the limestone walls of the Old Cathedral of Coimbra.</title>
        <authorList>
            <person name="Tiago I."/>
            <person name="Soares F."/>
            <person name="Portugal A."/>
        </authorList>
    </citation>
    <scope>NUCLEOTIDE SEQUENCE [LARGE SCALE GENOMIC DNA]</scope>
    <source>
        <strain evidence="7">C</strain>
    </source>
</reference>
<dbReference type="SFLD" id="SFLDS00029">
    <property type="entry name" value="Radical_SAM"/>
    <property type="match status" value="1"/>
</dbReference>
<dbReference type="Pfam" id="PF13282">
    <property type="entry name" value="DUF4070"/>
    <property type="match status" value="1"/>
</dbReference>
<dbReference type="SFLD" id="SFLDG01082">
    <property type="entry name" value="B12-binding_domain_containing"/>
    <property type="match status" value="1"/>
</dbReference>
<dbReference type="Gene3D" id="3.40.50.280">
    <property type="entry name" value="Cobalamin-binding domain"/>
    <property type="match status" value="1"/>
</dbReference>
<keyword evidence="8" id="KW-1185">Reference proteome</keyword>
<evidence type="ECO:0000256" key="2">
    <source>
        <dbReference type="ARBA" id="ARBA00022691"/>
    </source>
</evidence>
<dbReference type="PANTHER" id="PTHR43409:SF9">
    <property type="entry name" value="BLR2995 PROTEIN"/>
    <property type="match status" value="1"/>
</dbReference>
<dbReference type="PANTHER" id="PTHR43409">
    <property type="entry name" value="ANAEROBIC MAGNESIUM-PROTOPORPHYRIN IX MONOMETHYL ESTER CYCLASE-RELATED"/>
    <property type="match status" value="1"/>
</dbReference>
<dbReference type="Pfam" id="PF02310">
    <property type="entry name" value="B12-binding"/>
    <property type="match status" value="1"/>
</dbReference>
<dbReference type="AlphaFoldDB" id="A0A8K2A7P7"/>
<evidence type="ECO:0000256" key="3">
    <source>
        <dbReference type="ARBA" id="ARBA00022723"/>
    </source>
</evidence>
<dbReference type="InterPro" id="IPR006638">
    <property type="entry name" value="Elp3/MiaA/NifB-like_rSAM"/>
</dbReference>
<dbReference type="PROSITE" id="PS51918">
    <property type="entry name" value="RADICAL_SAM"/>
    <property type="match status" value="1"/>
</dbReference>
<dbReference type="InterPro" id="IPR034530">
    <property type="entry name" value="HpnP-like"/>
</dbReference>
<keyword evidence="3" id="KW-0479">Metal-binding</keyword>
<dbReference type="EMBL" id="WVIC01000021">
    <property type="protein sequence ID" value="NCJ07131.1"/>
    <property type="molecule type" value="Genomic_DNA"/>
</dbReference>
<dbReference type="SFLD" id="SFLDG01123">
    <property type="entry name" value="methyltransferase_(Class_B)"/>
    <property type="match status" value="1"/>
</dbReference>
<protein>
    <submittedName>
        <fullName evidence="7">DUF4070 domain-containing protein</fullName>
    </submittedName>
</protein>
<organism evidence="7 8">
    <name type="scientific">Petrachloros mirabilis ULC683</name>
    <dbReference type="NCBI Taxonomy" id="2781853"/>
    <lineage>
        <taxon>Bacteria</taxon>
        <taxon>Bacillati</taxon>
        <taxon>Cyanobacteriota</taxon>
        <taxon>Cyanophyceae</taxon>
        <taxon>Synechococcales</taxon>
        <taxon>Petrachlorosaceae</taxon>
        <taxon>Petrachloros</taxon>
        <taxon>Petrachloros mirabilis</taxon>
    </lineage>
</organism>
<comment type="cofactor">
    <cofactor evidence="1">
        <name>[4Fe-4S] cluster</name>
        <dbReference type="ChEBI" id="CHEBI:49883"/>
    </cofactor>
</comment>
<evidence type="ECO:0000313" key="7">
    <source>
        <dbReference type="EMBL" id="NCJ07131.1"/>
    </source>
</evidence>
<dbReference type="SUPFAM" id="SSF102114">
    <property type="entry name" value="Radical SAM enzymes"/>
    <property type="match status" value="1"/>
</dbReference>
<accession>A0A8K2A7P7</accession>
<dbReference type="GO" id="GO:0005829">
    <property type="term" value="C:cytosol"/>
    <property type="evidence" value="ECO:0007669"/>
    <property type="project" value="TreeGrafter"/>
</dbReference>
<evidence type="ECO:0000313" key="8">
    <source>
        <dbReference type="Proteomes" id="UP000607397"/>
    </source>
</evidence>